<feature type="region of interest" description="Disordered" evidence="1">
    <location>
        <begin position="1"/>
        <end position="23"/>
    </location>
</feature>
<proteinExistence type="predicted"/>
<dbReference type="PANTHER" id="PTHR17630:SF44">
    <property type="entry name" value="PROTEIN AIM2"/>
    <property type="match status" value="1"/>
</dbReference>
<keyword evidence="3" id="KW-0378">Hydrolase</keyword>
<dbReference type="OrthoDB" id="17560at2759"/>
<accession>A0A1Y2G2A9</accession>
<evidence type="ECO:0000313" key="3">
    <source>
        <dbReference type="EMBL" id="ORY89014.1"/>
    </source>
</evidence>
<dbReference type="InterPro" id="IPR029058">
    <property type="entry name" value="AB_hydrolase_fold"/>
</dbReference>
<dbReference type="GO" id="GO:0016787">
    <property type="term" value="F:hydrolase activity"/>
    <property type="evidence" value="ECO:0007669"/>
    <property type="project" value="UniProtKB-KW"/>
</dbReference>
<dbReference type="EMBL" id="MCGR01000007">
    <property type="protein sequence ID" value="ORY89014.1"/>
    <property type="molecule type" value="Genomic_DNA"/>
</dbReference>
<gene>
    <name evidence="3" type="ORF">BCR35DRAFT_350524</name>
</gene>
<reference evidence="3 4" key="1">
    <citation type="submission" date="2016-07" db="EMBL/GenBank/DDBJ databases">
        <title>Pervasive Adenine N6-methylation of Active Genes in Fungi.</title>
        <authorList>
            <consortium name="DOE Joint Genome Institute"/>
            <person name="Mondo S.J."/>
            <person name="Dannebaum R.O."/>
            <person name="Kuo R.C."/>
            <person name="Labutti K."/>
            <person name="Haridas S."/>
            <person name="Kuo A."/>
            <person name="Salamov A."/>
            <person name="Ahrendt S.R."/>
            <person name="Lipzen A."/>
            <person name="Sullivan W."/>
            <person name="Andreopoulos W.B."/>
            <person name="Clum A."/>
            <person name="Lindquist E."/>
            <person name="Daum C."/>
            <person name="Ramamoorthy G.K."/>
            <person name="Gryganskyi A."/>
            <person name="Culley D."/>
            <person name="Magnuson J.K."/>
            <person name="James T.Y."/>
            <person name="O'Malley M.A."/>
            <person name="Stajich J.E."/>
            <person name="Spatafora J.W."/>
            <person name="Visel A."/>
            <person name="Grigoriev I.V."/>
        </authorList>
    </citation>
    <scope>NUCLEOTIDE SEQUENCE [LARGE SCALE GENOMIC DNA]</scope>
    <source>
        <strain evidence="3 4">62-1032</strain>
    </source>
</reference>
<dbReference type="SUPFAM" id="SSF53474">
    <property type="entry name" value="alpha/beta-Hydrolases"/>
    <property type="match status" value="1"/>
</dbReference>
<feature type="domain" description="Dienelactone hydrolase" evidence="2">
    <location>
        <begin position="76"/>
        <end position="311"/>
    </location>
</feature>
<dbReference type="AlphaFoldDB" id="A0A1Y2G2A9"/>
<sequence>MSELNEYALRPDKLGGPLEGPAESAEQLANGKNVGKSCQQCFTGAVLPGEPRGEMRELASLKTYFTPGRRGEGEQVGTGKVIVIATDAFGLGIPNPKIIADRLAEATGYDVWVPDLLEGDYPPMSKLYLIEKPIKGKPLLERAGIWVKVVFSQLRFVGATFFYRHRRAVLLPLATRFCTALKKEKGIGRIGMVGYCLGGEVSTCLAGAEPLDGLTLVDVAVTAHPGFLKIADFEKARVPFALICAEEDFAFDSIRKGAIEALRRMEKPTAVLDDHPGTVHGFAARSDLSDPNSKEQFEKALYETLGWLQAHL</sequence>
<dbReference type="FunCoup" id="A0A1Y2G2A9">
    <property type="interactions" value="20"/>
</dbReference>
<dbReference type="STRING" id="106004.A0A1Y2G2A9"/>
<evidence type="ECO:0000313" key="4">
    <source>
        <dbReference type="Proteomes" id="UP000193467"/>
    </source>
</evidence>
<organism evidence="3 4">
    <name type="scientific">Leucosporidium creatinivorum</name>
    <dbReference type="NCBI Taxonomy" id="106004"/>
    <lineage>
        <taxon>Eukaryota</taxon>
        <taxon>Fungi</taxon>
        <taxon>Dikarya</taxon>
        <taxon>Basidiomycota</taxon>
        <taxon>Pucciniomycotina</taxon>
        <taxon>Microbotryomycetes</taxon>
        <taxon>Leucosporidiales</taxon>
        <taxon>Leucosporidium</taxon>
    </lineage>
</organism>
<comment type="caution">
    <text evidence="3">The sequence shown here is derived from an EMBL/GenBank/DDBJ whole genome shotgun (WGS) entry which is preliminary data.</text>
</comment>
<evidence type="ECO:0000259" key="2">
    <source>
        <dbReference type="Pfam" id="PF01738"/>
    </source>
</evidence>
<keyword evidence="4" id="KW-1185">Reference proteome</keyword>
<dbReference type="Gene3D" id="3.40.50.1820">
    <property type="entry name" value="alpha/beta hydrolase"/>
    <property type="match status" value="1"/>
</dbReference>
<dbReference type="Proteomes" id="UP000193467">
    <property type="component" value="Unassembled WGS sequence"/>
</dbReference>
<dbReference type="InterPro" id="IPR002925">
    <property type="entry name" value="Dienelactn_hydro"/>
</dbReference>
<dbReference type="InParanoid" id="A0A1Y2G2A9"/>
<protein>
    <submittedName>
        <fullName evidence="3">Alpha/Beta hydrolase protein</fullName>
    </submittedName>
</protein>
<name>A0A1Y2G2A9_9BASI</name>
<evidence type="ECO:0000256" key="1">
    <source>
        <dbReference type="SAM" id="MobiDB-lite"/>
    </source>
</evidence>
<dbReference type="PANTHER" id="PTHR17630">
    <property type="entry name" value="DIENELACTONE HYDROLASE"/>
    <property type="match status" value="1"/>
</dbReference>
<dbReference type="Pfam" id="PF01738">
    <property type="entry name" value="DLH"/>
    <property type="match status" value="1"/>
</dbReference>